<evidence type="ECO:0000313" key="2">
    <source>
        <dbReference type="WBParaSite" id="nRc.2.0.1.t32669-RA"/>
    </source>
</evidence>
<evidence type="ECO:0000313" key="1">
    <source>
        <dbReference type="Proteomes" id="UP000887565"/>
    </source>
</evidence>
<dbReference type="Proteomes" id="UP000887565">
    <property type="component" value="Unplaced"/>
</dbReference>
<accession>A0A915K1W3</accession>
<organism evidence="1 2">
    <name type="scientific">Romanomermis culicivorax</name>
    <name type="common">Nematode worm</name>
    <dbReference type="NCBI Taxonomy" id="13658"/>
    <lineage>
        <taxon>Eukaryota</taxon>
        <taxon>Metazoa</taxon>
        <taxon>Ecdysozoa</taxon>
        <taxon>Nematoda</taxon>
        <taxon>Enoplea</taxon>
        <taxon>Dorylaimia</taxon>
        <taxon>Mermithida</taxon>
        <taxon>Mermithoidea</taxon>
        <taxon>Mermithidae</taxon>
        <taxon>Romanomermis</taxon>
    </lineage>
</organism>
<keyword evidence="1" id="KW-1185">Reference proteome</keyword>
<sequence length="147" mass="16947">MQKTKTRFPSTSSKGPTILRPTVPYGTTLSCYTSRTRRTVPDEWLLYFTPYGEPVFFAQKNCLRTTYFPFIITSGRFGLEHFRGVIVIKTRNYGSYAERSSTVTLGSQDKASNLVGQQKFKVGAEFEFMIIMENSFFRLKMLIDDLF</sequence>
<dbReference type="PROSITE" id="PS51257">
    <property type="entry name" value="PROKAR_LIPOPROTEIN"/>
    <property type="match status" value="1"/>
</dbReference>
<protein>
    <submittedName>
        <fullName evidence="2">Uncharacterized protein</fullName>
    </submittedName>
</protein>
<reference evidence="2" key="1">
    <citation type="submission" date="2022-11" db="UniProtKB">
        <authorList>
            <consortium name="WormBaseParasite"/>
        </authorList>
    </citation>
    <scope>IDENTIFICATION</scope>
</reference>
<dbReference type="AlphaFoldDB" id="A0A915K1W3"/>
<name>A0A915K1W3_ROMCU</name>
<proteinExistence type="predicted"/>
<dbReference type="WBParaSite" id="nRc.2.0.1.t32669-RA">
    <property type="protein sequence ID" value="nRc.2.0.1.t32669-RA"/>
    <property type="gene ID" value="nRc.2.0.1.g32669"/>
</dbReference>